<evidence type="ECO:0000256" key="3">
    <source>
        <dbReference type="ARBA" id="ARBA00022448"/>
    </source>
</evidence>
<dbReference type="PANTHER" id="PTHR31382">
    <property type="entry name" value="NA(+)/H(+) ANTIPORTER"/>
    <property type="match status" value="1"/>
</dbReference>
<comment type="caution">
    <text evidence="13">The sequence shown here is derived from an EMBL/GenBank/DDBJ whole genome shotgun (WGS) entry which is preliminary data.</text>
</comment>
<keyword evidence="7" id="KW-0915">Sodium</keyword>
<comment type="similarity">
    <text evidence="2">Belongs to the fungal Na(+)/H(+) exchanger family.</text>
</comment>
<feature type="domain" description="Cation/H+ exchanger transmembrane" evidence="12">
    <location>
        <begin position="55"/>
        <end position="470"/>
    </location>
</feature>
<dbReference type="PANTHER" id="PTHR31382:SF4">
    <property type="entry name" value="NA(+)_H(+) ANTIPORTER"/>
    <property type="match status" value="1"/>
</dbReference>
<keyword evidence="4" id="KW-0050">Antiport</keyword>
<keyword evidence="5 11" id="KW-0812">Transmembrane</keyword>
<comment type="subcellular location">
    <subcellularLocation>
        <location evidence="1">Membrane</location>
        <topology evidence="1">Multi-pass membrane protein</topology>
    </subcellularLocation>
</comment>
<dbReference type="EMBL" id="JABXXO010000003">
    <property type="protein sequence ID" value="KAF7782523.1"/>
    <property type="molecule type" value="Genomic_DNA"/>
</dbReference>
<dbReference type="InterPro" id="IPR004712">
    <property type="entry name" value="Na+/H+_antiporter_fungi"/>
</dbReference>
<feature type="transmembrane region" description="Helical" evidence="11">
    <location>
        <begin position="135"/>
        <end position="158"/>
    </location>
</feature>
<evidence type="ECO:0000259" key="12">
    <source>
        <dbReference type="Pfam" id="PF00999"/>
    </source>
</evidence>
<reference evidence="13 14" key="1">
    <citation type="journal article" name="Sci. Rep.">
        <title>Telomere-to-telomere assembled and centromere annotated genomes of the two main subspecies of the button mushroom Agaricus bisporus reveal especially polymorphic chromosome ends.</title>
        <authorList>
            <person name="Sonnenberg A.S.M."/>
            <person name="Sedaghat-Telgerd N."/>
            <person name="Lavrijssen B."/>
            <person name="Ohm R.A."/>
            <person name="Hendrickx P.M."/>
            <person name="Scholtmeijer K."/>
            <person name="Baars J.J.P."/>
            <person name="van Peer A."/>
        </authorList>
    </citation>
    <scope>NUCLEOTIDE SEQUENCE [LARGE SCALE GENOMIC DNA]</scope>
    <source>
        <strain evidence="13 14">H119_p4</strain>
    </source>
</reference>
<feature type="transmembrane region" description="Helical" evidence="11">
    <location>
        <begin position="164"/>
        <end position="186"/>
    </location>
</feature>
<dbReference type="AlphaFoldDB" id="A0A8H7KJS0"/>
<dbReference type="Pfam" id="PF00999">
    <property type="entry name" value="Na_H_Exchanger"/>
    <property type="match status" value="1"/>
</dbReference>
<sequence>MYLSKYITGSYESSNIRIGYSRLKRSTPALVSFMPSLLELTPTGLAYVCIGGFVALFSSFSLFAREKAYINEVVLATAFGVLTGPLCMGIFDPQSWAHESNRVTLEVMRVVLATGLFAIGADLPKGYMHRHAKGLLAMVVPTMTIGWFVVAGLLKVIFHRFDYITCLVLAACLTPTDPIISASVVGGEFARKHVPSDIRHILLAESAANDGLAYPFLSISLYLVLEPDLRTVFQNWLIIGWFYEVILGTFIGAIIGYLFSRLMQFSRKRAFINHESYMVQCLALAIFAMGVVNIMGSDDLLASFAAGYTFSLDGGFDDQLEDESISATSTSAFVSAFASVIDYILNCGCFFYIGAWLPWEKFTSTDLGINPWRLLVLCIGILILRRIPAMLVLYRWVPEIKDKKEALFCGHFGPMGVGAIFISTLAKYRLPDPASPPETPQDILATALHPVVGFVVLISIIVHGLSIAFFTASKRVRKQTRQSTNDFRAHIRDGSTLESLSISRGRSTPAATPQFGSVKRKAIPELIPSTPNLSSAIGLLSEAEAESSTSNTPLVGLSEGRDDNTIVRDNYGPMDEAVGRLSMEIMTTRQSIIEAQ</sequence>
<evidence type="ECO:0000256" key="7">
    <source>
        <dbReference type="ARBA" id="ARBA00023053"/>
    </source>
</evidence>
<evidence type="ECO:0000256" key="2">
    <source>
        <dbReference type="ARBA" id="ARBA00005248"/>
    </source>
</evidence>
<feature type="transmembrane region" description="Helical" evidence="11">
    <location>
        <begin position="332"/>
        <end position="354"/>
    </location>
</feature>
<dbReference type="GO" id="GO:0005886">
    <property type="term" value="C:plasma membrane"/>
    <property type="evidence" value="ECO:0007669"/>
    <property type="project" value="InterPro"/>
</dbReference>
<evidence type="ECO:0000256" key="10">
    <source>
        <dbReference type="ARBA" id="ARBA00023201"/>
    </source>
</evidence>
<evidence type="ECO:0000256" key="6">
    <source>
        <dbReference type="ARBA" id="ARBA00022989"/>
    </source>
</evidence>
<dbReference type="InterPro" id="IPR006153">
    <property type="entry name" value="Cation/H_exchanger_TM"/>
</dbReference>
<gene>
    <name evidence="13" type="ORF">Agabi119p4_1899</name>
</gene>
<keyword evidence="3" id="KW-0813">Transport</keyword>
<protein>
    <recommendedName>
        <fullName evidence="12">Cation/H+ exchanger transmembrane domain-containing protein</fullName>
    </recommendedName>
</protein>
<keyword evidence="6 11" id="KW-1133">Transmembrane helix</keyword>
<dbReference type="GO" id="GO:0036376">
    <property type="term" value="P:sodium ion export across plasma membrane"/>
    <property type="evidence" value="ECO:0007669"/>
    <property type="project" value="InterPro"/>
</dbReference>
<feature type="transmembrane region" description="Helical" evidence="11">
    <location>
        <begin position="448"/>
        <end position="472"/>
    </location>
</feature>
<evidence type="ECO:0000256" key="4">
    <source>
        <dbReference type="ARBA" id="ARBA00022449"/>
    </source>
</evidence>
<evidence type="ECO:0000256" key="9">
    <source>
        <dbReference type="ARBA" id="ARBA00023136"/>
    </source>
</evidence>
<dbReference type="Proteomes" id="UP000629468">
    <property type="component" value="Unassembled WGS sequence"/>
</dbReference>
<keyword evidence="10" id="KW-0739">Sodium transport</keyword>
<keyword evidence="9 11" id="KW-0472">Membrane</keyword>
<proteinExistence type="inferred from homology"/>
<feature type="transmembrane region" description="Helical" evidence="11">
    <location>
        <begin position="73"/>
        <end position="91"/>
    </location>
</feature>
<evidence type="ECO:0000256" key="11">
    <source>
        <dbReference type="SAM" id="Phobius"/>
    </source>
</evidence>
<evidence type="ECO:0000256" key="5">
    <source>
        <dbReference type="ARBA" id="ARBA00022692"/>
    </source>
</evidence>
<evidence type="ECO:0000256" key="1">
    <source>
        <dbReference type="ARBA" id="ARBA00004141"/>
    </source>
</evidence>
<name>A0A8H7KJS0_AGABI</name>
<dbReference type="GO" id="GO:0015385">
    <property type="term" value="F:sodium:proton antiporter activity"/>
    <property type="evidence" value="ECO:0007669"/>
    <property type="project" value="InterPro"/>
</dbReference>
<keyword evidence="8" id="KW-0406">Ion transport</keyword>
<feature type="transmembrane region" description="Helical" evidence="11">
    <location>
        <begin position="406"/>
        <end position="428"/>
    </location>
</feature>
<accession>A0A8H7KJS0</accession>
<evidence type="ECO:0000313" key="14">
    <source>
        <dbReference type="Proteomes" id="UP000629468"/>
    </source>
</evidence>
<organism evidence="13 14">
    <name type="scientific">Agaricus bisporus var. burnettii</name>
    <dbReference type="NCBI Taxonomy" id="192524"/>
    <lineage>
        <taxon>Eukaryota</taxon>
        <taxon>Fungi</taxon>
        <taxon>Dikarya</taxon>
        <taxon>Basidiomycota</taxon>
        <taxon>Agaricomycotina</taxon>
        <taxon>Agaricomycetes</taxon>
        <taxon>Agaricomycetidae</taxon>
        <taxon>Agaricales</taxon>
        <taxon>Agaricineae</taxon>
        <taxon>Agaricaceae</taxon>
        <taxon>Agaricus</taxon>
    </lineage>
</organism>
<feature type="transmembrane region" description="Helical" evidence="11">
    <location>
        <begin position="44"/>
        <end position="64"/>
    </location>
</feature>
<dbReference type="GO" id="GO:0030007">
    <property type="term" value="P:intracellular potassium ion homeostasis"/>
    <property type="evidence" value="ECO:0007669"/>
    <property type="project" value="TreeGrafter"/>
</dbReference>
<dbReference type="GO" id="GO:0120029">
    <property type="term" value="P:proton export across plasma membrane"/>
    <property type="evidence" value="ECO:0007669"/>
    <property type="project" value="InterPro"/>
</dbReference>
<evidence type="ECO:0000256" key="8">
    <source>
        <dbReference type="ARBA" id="ARBA00023065"/>
    </source>
</evidence>
<feature type="transmembrane region" description="Helical" evidence="11">
    <location>
        <begin position="237"/>
        <end position="259"/>
    </location>
</feature>
<feature type="transmembrane region" description="Helical" evidence="11">
    <location>
        <begin position="374"/>
        <end position="394"/>
    </location>
</feature>
<dbReference type="GO" id="GO:0042391">
    <property type="term" value="P:regulation of membrane potential"/>
    <property type="evidence" value="ECO:0007669"/>
    <property type="project" value="InterPro"/>
</dbReference>
<evidence type="ECO:0000313" key="13">
    <source>
        <dbReference type="EMBL" id="KAF7782523.1"/>
    </source>
</evidence>